<gene>
    <name evidence="1" type="ORF">COLO4_23631</name>
</gene>
<reference evidence="2" key="1">
    <citation type="submission" date="2013-09" db="EMBL/GenBank/DDBJ databases">
        <title>Corchorus olitorius genome sequencing.</title>
        <authorList>
            <person name="Alam M."/>
            <person name="Haque M.S."/>
            <person name="Islam M.S."/>
            <person name="Emdad E.M."/>
            <person name="Islam M.M."/>
            <person name="Ahmed B."/>
            <person name="Halim A."/>
            <person name="Hossen Q.M.M."/>
            <person name="Hossain M.Z."/>
            <person name="Ahmed R."/>
            <person name="Khan M.M."/>
            <person name="Islam R."/>
            <person name="Rashid M.M."/>
            <person name="Khan S.A."/>
            <person name="Rahman M.S."/>
            <person name="Alam M."/>
            <person name="Yahiya A.S."/>
            <person name="Khan M.S."/>
            <person name="Azam M.S."/>
            <person name="Haque T."/>
            <person name="Lashkar M.Z.H."/>
            <person name="Akhand A.I."/>
            <person name="Morshed G."/>
            <person name="Roy S."/>
            <person name="Uddin K.S."/>
            <person name="Rabeya T."/>
            <person name="Hossain A.S."/>
            <person name="Chowdhury A."/>
            <person name="Snigdha A.R."/>
            <person name="Mortoza M.S."/>
            <person name="Matin S.A."/>
            <person name="Hoque S.M.E."/>
            <person name="Islam M.K."/>
            <person name="Roy D.K."/>
            <person name="Haider R."/>
            <person name="Moosa M.M."/>
            <person name="Elias S.M."/>
            <person name="Hasan A.M."/>
            <person name="Jahan S."/>
            <person name="Shafiuddin M."/>
            <person name="Mahmood N."/>
            <person name="Shommy N.S."/>
        </authorList>
    </citation>
    <scope>NUCLEOTIDE SEQUENCE [LARGE SCALE GENOMIC DNA]</scope>
    <source>
        <strain evidence="2">cv. O-4</strain>
    </source>
</reference>
<dbReference type="AlphaFoldDB" id="A0A1R3IFN7"/>
<name>A0A1R3IFN7_9ROSI</name>
<evidence type="ECO:0000313" key="1">
    <source>
        <dbReference type="EMBL" id="OMO81380.1"/>
    </source>
</evidence>
<comment type="caution">
    <text evidence="1">The sequence shown here is derived from an EMBL/GenBank/DDBJ whole genome shotgun (WGS) entry which is preliminary data.</text>
</comment>
<accession>A0A1R3IFN7</accession>
<protein>
    <submittedName>
        <fullName evidence="1">Uncharacterized protein</fullName>
    </submittedName>
</protein>
<keyword evidence="2" id="KW-1185">Reference proteome</keyword>
<dbReference type="Proteomes" id="UP000187203">
    <property type="component" value="Unassembled WGS sequence"/>
</dbReference>
<sequence length="46" mass="5338">MAVSKKLEKCIECEVMESVKVRFFCVERIERAVGFWDDKNGRAGSR</sequence>
<dbReference type="EMBL" id="AWUE01018291">
    <property type="protein sequence ID" value="OMO81380.1"/>
    <property type="molecule type" value="Genomic_DNA"/>
</dbReference>
<evidence type="ECO:0000313" key="2">
    <source>
        <dbReference type="Proteomes" id="UP000187203"/>
    </source>
</evidence>
<organism evidence="1 2">
    <name type="scientific">Corchorus olitorius</name>
    <dbReference type="NCBI Taxonomy" id="93759"/>
    <lineage>
        <taxon>Eukaryota</taxon>
        <taxon>Viridiplantae</taxon>
        <taxon>Streptophyta</taxon>
        <taxon>Embryophyta</taxon>
        <taxon>Tracheophyta</taxon>
        <taxon>Spermatophyta</taxon>
        <taxon>Magnoliopsida</taxon>
        <taxon>eudicotyledons</taxon>
        <taxon>Gunneridae</taxon>
        <taxon>Pentapetalae</taxon>
        <taxon>rosids</taxon>
        <taxon>malvids</taxon>
        <taxon>Malvales</taxon>
        <taxon>Malvaceae</taxon>
        <taxon>Grewioideae</taxon>
        <taxon>Apeibeae</taxon>
        <taxon>Corchorus</taxon>
    </lineage>
</organism>
<proteinExistence type="predicted"/>